<reference evidence="1 2" key="1">
    <citation type="submission" date="2014-04" db="EMBL/GenBank/DDBJ databases">
        <authorList>
            <consortium name="DOE Joint Genome Institute"/>
            <person name="Kuo A."/>
            <person name="Kohler A."/>
            <person name="Jargeat P."/>
            <person name="Nagy L.G."/>
            <person name="Floudas D."/>
            <person name="Copeland A."/>
            <person name="Barry K.W."/>
            <person name="Cichocki N."/>
            <person name="Veneault-Fourrey C."/>
            <person name="LaButti K."/>
            <person name="Lindquist E.A."/>
            <person name="Lipzen A."/>
            <person name="Lundell T."/>
            <person name="Morin E."/>
            <person name="Murat C."/>
            <person name="Sun H."/>
            <person name="Tunlid A."/>
            <person name="Henrissat B."/>
            <person name="Grigoriev I.V."/>
            <person name="Hibbett D.S."/>
            <person name="Martin F."/>
            <person name="Nordberg H.P."/>
            <person name="Cantor M.N."/>
            <person name="Hua S.X."/>
        </authorList>
    </citation>
    <scope>NUCLEOTIDE SEQUENCE [LARGE SCALE GENOMIC DNA]</scope>
    <source>
        <strain evidence="1 2">Ve08.2h10</strain>
    </source>
</reference>
<dbReference type="EMBL" id="KN825421">
    <property type="protein sequence ID" value="KIK91149.1"/>
    <property type="molecule type" value="Genomic_DNA"/>
</dbReference>
<reference evidence="2" key="2">
    <citation type="submission" date="2015-01" db="EMBL/GenBank/DDBJ databases">
        <title>Evolutionary Origins and Diversification of the Mycorrhizal Mutualists.</title>
        <authorList>
            <consortium name="DOE Joint Genome Institute"/>
            <consortium name="Mycorrhizal Genomics Consortium"/>
            <person name="Kohler A."/>
            <person name="Kuo A."/>
            <person name="Nagy L.G."/>
            <person name="Floudas D."/>
            <person name="Copeland A."/>
            <person name="Barry K.W."/>
            <person name="Cichocki N."/>
            <person name="Veneault-Fourrey C."/>
            <person name="LaButti K."/>
            <person name="Lindquist E.A."/>
            <person name="Lipzen A."/>
            <person name="Lundell T."/>
            <person name="Morin E."/>
            <person name="Murat C."/>
            <person name="Riley R."/>
            <person name="Ohm R."/>
            <person name="Sun H."/>
            <person name="Tunlid A."/>
            <person name="Henrissat B."/>
            <person name="Grigoriev I.V."/>
            <person name="Hibbett D.S."/>
            <person name="Martin F."/>
        </authorList>
    </citation>
    <scope>NUCLEOTIDE SEQUENCE [LARGE SCALE GENOMIC DNA]</scope>
    <source>
        <strain evidence="2">Ve08.2h10</strain>
    </source>
</reference>
<proteinExistence type="predicted"/>
<name>A0A0D0DXL7_9AGAM</name>
<keyword evidence="2" id="KW-1185">Reference proteome</keyword>
<evidence type="ECO:0000313" key="1">
    <source>
        <dbReference type="EMBL" id="KIK91149.1"/>
    </source>
</evidence>
<sequence>MLLNTRICTLGTFGATCHPSRARFLVPLRVGRSRPSKHLLLVTIVIRLLVSLTADLAFRVCHLERRSTDLYPNGFAC</sequence>
<dbReference type="HOGENOM" id="CLU_2638800_0_0_1"/>
<dbReference type="AlphaFoldDB" id="A0A0D0DXL7"/>
<dbReference type="Proteomes" id="UP000054538">
    <property type="component" value="Unassembled WGS sequence"/>
</dbReference>
<gene>
    <name evidence="1" type="ORF">PAXRUDRAFT_831078</name>
</gene>
<dbReference type="InParanoid" id="A0A0D0DXL7"/>
<protein>
    <submittedName>
        <fullName evidence="1">Uncharacterized protein</fullName>
    </submittedName>
</protein>
<organism evidence="1 2">
    <name type="scientific">Paxillus rubicundulus Ve08.2h10</name>
    <dbReference type="NCBI Taxonomy" id="930991"/>
    <lineage>
        <taxon>Eukaryota</taxon>
        <taxon>Fungi</taxon>
        <taxon>Dikarya</taxon>
        <taxon>Basidiomycota</taxon>
        <taxon>Agaricomycotina</taxon>
        <taxon>Agaricomycetes</taxon>
        <taxon>Agaricomycetidae</taxon>
        <taxon>Boletales</taxon>
        <taxon>Paxilineae</taxon>
        <taxon>Paxillaceae</taxon>
        <taxon>Paxillus</taxon>
    </lineage>
</organism>
<evidence type="ECO:0000313" key="2">
    <source>
        <dbReference type="Proteomes" id="UP000054538"/>
    </source>
</evidence>
<accession>A0A0D0DXL7</accession>